<keyword evidence="2" id="KW-1185">Reference proteome</keyword>
<organism evidence="1 2">
    <name type="scientific">Rhodospira trueperi</name>
    <dbReference type="NCBI Taxonomy" id="69960"/>
    <lineage>
        <taxon>Bacteria</taxon>
        <taxon>Pseudomonadati</taxon>
        <taxon>Pseudomonadota</taxon>
        <taxon>Alphaproteobacteria</taxon>
        <taxon>Rhodospirillales</taxon>
        <taxon>Rhodospirillaceae</taxon>
        <taxon>Rhodospira</taxon>
    </lineage>
</organism>
<dbReference type="InterPro" id="IPR021730">
    <property type="entry name" value="YdbH"/>
</dbReference>
<name>A0A1G7GXB9_9PROT</name>
<proteinExistence type="predicted"/>
<dbReference type="Pfam" id="PF11739">
    <property type="entry name" value="YdbH-like"/>
    <property type="match status" value="1"/>
</dbReference>
<sequence length="1054" mass="108616">MTDPPSPSSGTDVSPRSPPGRRPLWRFLARDILGPVLALGALAGALWVARVPLVEALAPWALARAGFGPAALTVAALEPDRLDLRDVRLGGGRVIADRITATYTPEGLARGRIESVTVSGADAALAWAPDTGLDAGPFNALLRSGGGGGTGRTPDLPFDGLRLNDLRVTLDTPWGSLRALGDGGLDTTGAEPEASADVTVSGAGLFAVVQGRGRPWPTPAFEAVAMVQAEERDRPGLARGLAGRGTLRLDWRDGLLSLTADSLALRADAVDPALLAPLHPALAALAEGPLNLRVEPVDGGEAPRLSLPLALGTDPASGPPQARGRLRLETARLAVTAEGRVSGVAARPRGTVDLNLRVRDAVAPVLGSGIGVDAAGRLTFDDAGLVWRAVTPLRVTAPDPEPALVEALASGLGAPPVLPLDLTVSAREGGEAWRATLTPEPNVDGPAVWAVDLDGAVTARDAGSARASLSARLEGRASPVDGLGTARIRDLTITAEGVAPMGLRRVTAGLSSPRLDLRDGRVTGTLRARADAAGLETAGLLAGPIHLTAAGTVALSPSRAEVTLNTGALEIAAARATGGAWTGPSLLSLALTRDRRHVVILDRMEDGAPALTLGLALQPVDLTGTVTGRVEGVTAAGRLPPVPGAPFALSATVSRARLADWRVSTATADLTLTPDGPTLDVTAVLPDLPGEPPAPEGERHPLRPLRVRGTVSPDAETTGRLRVDAAIGAPFRATLASARGWISADGRDGRLVLAGTPLPLGNEGVQPWHLHGALVDLSTREGTVGLQGTLAWRNGGRPRPELLIGLVDVGAAYGAIRLHKLNGVVHLTDLAPLTAPPQDLVAGGLDMGVPFTDLEVTYHIDGEEGAFVLDGASMRLADGDITVSEALVPLAGFDRVPLTLTVEGLDLAELAALTPVDGLTISGEVNGRLPLVLTPGAVRVDAGRLATIGPGVVRYTGEALPEGMQGVDLARRALENFQYSDLSLTLNGDTRDDMAMAVRLDGANDAVLDGYPFQINLSVSGPLTRLLQEGLQGYTIPQRITEKLRSMGLDPGSH</sequence>
<dbReference type="EMBL" id="FNAP01000016">
    <property type="protein sequence ID" value="SDE92786.1"/>
    <property type="molecule type" value="Genomic_DNA"/>
</dbReference>
<reference evidence="1 2" key="1">
    <citation type="submission" date="2016-10" db="EMBL/GenBank/DDBJ databases">
        <authorList>
            <person name="de Groot N.N."/>
        </authorList>
    </citation>
    <scope>NUCLEOTIDE SEQUENCE [LARGE SCALE GENOMIC DNA]</scope>
    <source>
        <strain evidence="1 2">ATCC 700224</strain>
    </source>
</reference>
<dbReference type="AlphaFoldDB" id="A0A1G7GXB9"/>
<dbReference type="Proteomes" id="UP000199412">
    <property type="component" value="Unassembled WGS sequence"/>
</dbReference>
<gene>
    <name evidence="1" type="ORF">SAMN05421720_11642</name>
</gene>
<dbReference type="STRING" id="69960.SAMN05421720_11642"/>
<accession>A0A1G7GXB9</accession>
<protein>
    <submittedName>
        <fullName evidence="1">Dicarboxylate transport</fullName>
    </submittedName>
</protein>
<evidence type="ECO:0000313" key="1">
    <source>
        <dbReference type="EMBL" id="SDE92786.1"/>
    </source>
</evidence>
<evidence type="ECO:0000313" key="2">
    <source>
        <dbReference type="Proteomes" id="UP000199412"/>
    </source>
</evidence>